<dbReference type="EMBL" id="JAMZEL010000001">
    <property type="protein sequence ID" value="MCP1381776.1"/>
    <property type="molecule type" value="Genomic_DNA"/>
</dbReference>
<comment type="caution">
    <text evidence="1">The sequence shown here is derived from an EMBL/GenBank/DDBJ whole genome shotgun (WGS) entry which is preliminary data.</text>
</comment>
<sequence length="45" mass="5240">MKTTKPTLDDKEWEKIHQTLKIATAPKLEQANELLKKTPLPVRKK</sequence>
<dbReference type="RefSeq" id="WP_253525640.1">
    <property type="nucleotide sequence ID" value="NZ_JAMZEL010000001.1"/>
</dbReference>
<organism evidence="1 2">
    <name type="scientific">Runella salmonicolor</name>
    <dbReference type="NCBI Taxonomy" id="2950278"/>
    <lineage>
        <taxon>Bacteria</taxon>
        <taxon>Pseudomonadati</taxon>
        <taxon>Bacteroidota</taxon>
        <taxon>Cytophagia</taxon>
        <taxon>Cytophagales</taxon>
        <taxon>Spirosomataceae</taxon>
        <taxon>Runella</taxon>
    </lineage>
</organism>
<name>A0ABT1FJ54_9BACT</name>
<gene>
    <name evidence="1" type="ORF">NCI00_05035</name>
</gene>
<accession>A0ABT1FJ54</accession>
<protein>
    <recommendedName>
        <fullName evidence="3">Transposase</fullName>
    </recommendedName>
</protein>
<evidence type="ECO:0000313" key="1">
    <source>
        <dbReference type="EMBL" id="MCP1381776.1"/>
    </source>
</evidence>
<dbReference type="Proteomes" id="UP001204772">
    <property type="component" value="Unassembled WGS sequence"/>
</dbReference>
<keyword evidence="2" id="KW-1185">Reference proteome</keyword>
<reference evidence="1 2" key="1">
    <citation type="submission" date="2022-06" db="EMBL/GenBank/DDBJ databases">
        <title>Runella sp. S5 genome sequencing.</title>
        <authorList>
            <person name="Park S."/>
        </authorList>
    </citation>
    <scope>NUCLEOTIDE SEQUENCE [LARGE SCALE GENOMIC DNA]</scope>
    <source>
        <strain evidence="1 2">S5</strain>
    </source>
</reference>
<evidence type="ECO:0000313" key="2">
    <source>
        <dbReference type="Proteomes" id="UP001204772"/>
    </source>
</evidence>
<evidence type="ECO:0008006" key="3">
    <source>
        <dbReference type="Google" id="ProtNLM"/>
    </source>
</evidence>
<proteinExistence type="predicted"/>